<sequence length="208" mass="22914">MTSAFRYAGYAPRPNLDGMTASLWLTPDQDANRLLSRSPLAVMIGMLLDQQIPMEWAFTGPHTIAARMNRTDLDAAAIAAYDPQRFADLMATTPAVHRYPAAMAERVQKLCRHLVDHYGGDAQAVWEGVDDADTLLRRLRDLPGFGPQKSQVFLALLGKQLGVTPSGWREAAGDYGAPDVHRSIADVTDAAALEAVRRTKQEAKRRTR</sequence>
<organism evidence="2 3">
    <name type="scientific">Stackebrandtia albiflava</name>
    <dbReference type="NCBI Taxonomy" id="406432"/>
    <lineage>
        <taxon>Bacteria</taxon>
        <taxon>Bacillati</taxon>
        <taxon>Actinomycetota</taxon>
        <taxon>Actinomycetes</taxon>
        <taxon>Glycomycetales</taxon>
        <taxon>Glycomycetaceae</taxon>
        <taxon>Stackebrandtia</taxon>
    </lineage>
</organism>
<evidence type="ECO:0000259" key="1">
    <source>
        <dbReference type="Pfam" id="PF00730"/>
    </source>
</evidence>
<dbReference type="Gene3D" id="1.10.340.30">
    <property type="entry name" value="Hypothetical protein, domain 2"/>
    <property type="match status" value="1"/>
</dbReference>
<dbReference type="AlphaFoldDB" id="A0A562VDK6"/>
<evidence type="ECO:0000313" key="2">
    <source>
        <dbReference type="EMBL" id="TWJ15938.1"/>
    </source>
</evidence>
<keyword evidence="3" id="KW-1185">Reference proteome</keyword>
<reference evidence="2 3" key="1">
    <citation type="journal article" date="2013" name="Stand. Genomic Sci.">
        <title>Genomic Encyclopedia of Type Strains, Phase I: The one thousand microbial genomes (KMG-I) project.</title>
        <authorList>
            <person name="Kyrpides N.C."/>
            <person name="Woyke T."/>
            <person name="Eisen J.A."/>
            <person name="Garrity G."/>
            <person name="Lilburn T.G."/>
            <person name="Beck B.J."/>
            <person name="Whitman W.B."/>
            <person name="Hugenholtz P."/>
            <person name="Klenk H.P."/>
        </authorList>
    </citation>
    <scope>NUCLEOTIDE SEQUENCE [LARGE SCALE GENOMIC DNA]</scope>
    <source>
        <strain evidence="2 3">DSM 45044</strain>
    </source>
</reference>
<dbReference type="Pfam" id="PF00730">
    <property type="entry name" value="HhH-GPD"/>
    <property type="match status" value="1"/>
</dbReference>
<dbReference type="InterPro" id="IPR003265">
    <property type="entry name" value="HhH-GPD_domain"/>
</dbReference>
<dbReference type="SUPFAM" id="SSF48150">
    <property type="entry name" value="DNA-glycosylase"/>
    <property type="match status" value="1"/>
</dbReference>
<protein>
    <submittedName>
        <fullName evidence="2">Putative HhH-GPD family protein</fullName>
    </submittedName>
</protein>
<dbReference type="InterPro" id="IPR017658">
    <property type="entry name" value="HhH-GPD_base_excis"/>
</dbReference>
<dbReference type="GO" id="GO:0006284">
    <property type="term" value="P:base-excision repair"/>
    <property type="evidence" value="ECO:0007669"/>
    <property type="project" value="InterPro"/>
</dbReference>
<dbReference type="Proteomes" id="UP000321617">
    <property type="component" value="Unassembled WGS sequence"/>
</dbReference>
<dbReference type="NCBIfam" id="TIGR03252">
    <property type="entry name" value="HhH-GPD-type base excision DNA repair protein"/>
    <property type="match status" value="1"/>
</dbReference>
<evidence type="ECO:0000313" key="3">
    <source>
        <dbReference type="Proteomes" id="UP000321617"/>
    </source>
</evidence>
<proteinExistence type="predicted"/>
<feature type="domain" description="HhH-GPD" evidence="1">
    <location>
        <begin position="44"/>
        <end position="201"/>
    </location>
</feature>
<dbReference type="GO" id="GO:0003824">
    <property type="term" value="F:catalytic activity"/>
    <property type="evidence" value="ECO:0007669"/>
    <property type="project" value="InterPro"/>
</dbReference>
<name>A0A562VDK6_9ACTN</name>
<comment type="caution">
    <text evidence="2">The sequence shown here is derived from an EMBL/GenBank/DDBJ whole genome shotgun (WGS) entry which is preliminary data.</text>
</comment>
<dbReference type="EMBL" id="VLLL01000005">
    <property type="protein sequence ID" value="TWJ15938.1"/>
    <property type="molecule type" value="Genomic_DNA"/>
</dbReference>
<dbReference type="InterPro" id="IPR011257">
    <property type="entry name" value="DNA_glycosylase"/>
</dbReference>
<gene>
    <name evidence="2" type="ORF">LX16_1658</name>
</gene>
<accession>A0A562VDK6</accession>